<dbReference type="AlphaFoldDB" id="A0A1D6KLD9"/>
<dbReference type="Pfam" id="PF15803">
    <property type="entry name" value="zf-SCNM1"/>
    <property type="match status" value="1"/>
</dbReference>
<reference evidence="2" key="1">
    <citation type="submission" date="2015-12" db="EMBL/GenBank/DDBJ databases">
        <title>Update maize B73 reference genome by single molecule sequencing technologies.</title>
        <authorList>
            <consortium name="Maize Genome Sequencing Project"/>
            <person name="Ware D."/>
        </authorList>
    </citation>
    <scope>NUCLEOTIDE SEQUENCE [LARGE SCALE GENOMIC DNA]</scope>
    <source>
        <tissue evidence="2">Seedling</tissue>
    </source>
</reference>
<dbReference type="EMBL" id="CM007647">
    <property type="protein sequence ID" value="ONM03706.1"/>
    <property type="molecule type" value="Genomic_DNA"/>
</dbReference>
<name>A0A1D6KLD9_MAIZE</name>
<dbReference type="ExpressionAtlas" id="A0A1D6KLD9">
    <property type="expression patterns" value="baseline and differential"/>
</dbReference>
<dbReference type="PANTHER" id="PTHR32297">
    <property type="entry name" value="SODIUM CHANNEL MODIFIER 1"/>
    <property type="match status" value="1"/>
</dbReference>
<organism evidence="2">
    <name type="scientific">Zea mays</name>
    <name type="common">Maize</name>
    <dbReference type="NCBI Taxonomy" id="4577"/>
    <lineage>
        <taxon>Eukaryota</taxon>
        <taxon>Viridiplantae</taxon>
        <taxon>Streptophyta</taxon>
        <taxon>Embryophyta</taxon>
        <taxon>Tracheophyta</taxon>
        <taxon>Spermatophyta</taxon>
        <taxon>Magnoliopsida</taxon>
        <taxon>Liliopsida</taxon>
        <taxon>Poales</taxon>
        <taxon>Poaceae</taxon>
        <taxon>PACMAD clade</taxon>
        <taxon>Panicoideae</taxon>
        <taxon>Andropogonodae</taxon>
        <taxon>Andropogoneae</taxon>
        <taxon>Tripsacinae</taxon>
        <taxon>Zea</taxon>
    </lineage>
</organism>
<protein>
    <recommendedName>
        <fullName evidence="1">Sodium channel modifier 1 zinc-finger domain-containing protein</fullName>
    </recommendedName>
</protein>
<evidence type="ECO:0000259" key="1">
    <source>
        <dbReference type="Pfam" id="PF15803"/>
    </source>
</evidence>
<accession>A0A1D6KLD9</accession>
<dbReference type="IntAct" id="A0A1D6KLD9">
    <property type="interactions" value="1"/>
</dbReference>
<dbReference type="InParanoid" id="A0A1D6KLD9"/>
<evidence type="ECO:0000313" key="2">
    <source>
        <dbReference type="EMBL" id="ONM03706.1"/>
    </source>
</evidence>
<dbReference type="InterPro" id="IPR033570">
    <property type="entry name" value="SCNM1"/>
</dbReference>
<dbReference type="PANTHER" id="PTHR32297:SF1">
    <property type="entry name" value="SODIUM CHANNEL MODIFIER 1"/>
    <property type="match status" value="1"/>
</dbReference>
<feature type="domain" description="Sodium channel modifier 1 zinc-finger" evidence="1">
    <location>
        <begin position="49"/>
        <end position="65"/>
    </location>
</feature>
<dbReference type="GO" id="GO:0008380">
    <property type="term" value="P:RNA splicing"/>
    <property type="evidence" value="ECO:0007669"/>
    <property type="project" value="InterPro"/>
</dbReference>
<sequence length="194" mass="21793">MSVFGGDSWARDAQQRKRRLDELLLPITAPSSPSTPDSFKKLHNGKLACLICPHRPVLDTPLMLSAFFRASNYCQTETKLRTRGRETTVDCGVRQERLVGQRSMTVDGPNCAVSRPYASGAVQSQNFGLQLSTLFWLLLFLQSHFWALCLGGFRFRQGAAAGAVREPSQMGLYQYMFFYYAIEENRSSCLYSGV</sequence>
<dbReference type="SMR" id="A0A1D6KLD9"/>
<dbReference type="InterPro" id="IPR031622">
    <property type="entry name" value="Znf-SCNM1"/>
</dbReference>
<dbReference type="STRING" id="4577.A0A1D6KLD9"/>
<proteinExistence type="predicted"/>
<gene>
    <name evidence="2" type="ORF">ZEAMMB73_Zm00001d031816</name>
</gene>